<dbReference type="InterPro" id="IPR000421">
    <property type="entry name" value="FA58C"/>
</dbReference>
<dbReference type="Proteomes" id="UP000680865">
    <property type="component" value="Unassembled WGS sequence"/>
</dbReference>
<protein>
    <recommendedName>
        <fullName evidence="2">F5/8 type C domain-containing protein</fullName>
    </recommendedName>
</protein>
<dbReference type="Pfam" id="PF00754">
    <property type="entry name" value="F5_F8_type_C"/>
    <property type="match status" value="1"/>
</dbReference>
<evidence type="ECO:0000256" key="1">
    <source>
        <dbReference type="SAM" id="MobiDB-lite"/>
    </source>
</evidence>
<sequence>MSLTSGAFGKRQAAAAAPPLVRPEPPSPERPTAPETPPAASRGRRRWVWASAGAAALAVVTVGVAVALRPSGEDDAAAGGPPARAFSEEAPGATTATGTAPSAVASLGALSDGEVSNGVVPLATGVPSTAPSAGLTTTAPAPKVTVTTPAGRVNDGADLALHRPVSVSSTEGRAWPGADAVDGDDSTRWGSGFADNQWIAVDLGELWSVSRVEVVWERAYATEYRVEVSDNGSAWRSAYTGAKGKEGAVTTTFKATPARWVRVYGLQRSNGYGISVYRLSVR</sequence>
<feature type="region of interest" description="Disordered" evidence="1">
    <location>
        <begin position="1"/>
        <end position="45"/>
    </location>
</feature>
<dbReference type="PROSITE" id="PS50022">
    <property type="entry name" value="FA58C_3"/>
    <property type="match status" value="1"/>
</dbReference>
<name>A0A919VY95_9ACTN</name>
<dbReference type="SUPFAM" id="SSF49785">
    <property type="entry name" value="Galactose-binding domain-like"/>
    <property type="match status" value="1"/>
</dbReference>
<comment type="caution">
    <text evidence="3">The sequence shown here is derived from an EMBL/GenBank/DDBJ whole genome shotgun (WGS) entry which is preliminary data.</text>
</comment>
<evidence type="ECO:0000313" key="3">
    <source>
        <dbReference type="EMBL" id="GIM73483.1"/>
    </source>
</evidence>
<dbReference type="InterPro" id="IPR008979">
    <property type="entry name" value="Galactose-bd-like_sf"/>
</dbReference>
<dbReference type="Gene3D" id="2.60.120.260">
    <property type="entry name" value="Galactose-binding domain-like"/>
    <property type="match status" value="1"/>
</dbReference>
<feature type="domain" description="F5/8 type C" evidence="2">
    <location>
        <begin position="146"/>
        <end position="282"/>
    </location>
</feature>
<feature type="compositionally biased region" description="Low complexity" evidence="1">
    <location>
        <begin position="77"/>
        <end position="99"/>
    </location>
</feature>
<evidence type="ECO:0000259" key="2">
    <source>
        <dbReference type="PROSITE" id="PS50022"/>
    </source>
</evidence>
<dbReference type="EMBL" id="BOQP01000017">
    <property type="protein sequence ID" value="GIM73483.1"/>
    <property type="molecule type" value="Genomic_DNA"/>
</dbReference>
<feature type="region of interest" description="Disordered" evidence="1">
    <location>
        <begin position="74"/>
        <end position="99"/>
    </location>
</feature>
<feature type="compositionally biased region" description="Pro residues" evidence="1">
    <location>
        <begin position="20"/>
        <end position="37"/>
    </location>
</feature>
<evidence type="ECO:0000313" key="4">
    <source>
        <dbReference type="Proteomes" id="UP000680865"/>
    </source>
</evidence>
<dbReference type="AlphaFoldDB" id="A0A919VY95"/>
<keyword evidence="4" id="KW-1185">Reference proteome</keyword>
<proteinExistence type="predicted"/>
<reference evidence="3" key="1">
    <citation type="submission" date="2021-03" db="EMBL/GenBank/DDBJ databases">
        <title>Whole genome shotgun sequence of Actinoplanes consettensis NBRC 14913.</title>
        <authorList>
            <person name="Komaki H."/>
            <person name="Tamura T."/>
        </authorList>
    </citation>
    <scope>NUCLEOTIDE SEQUENCE</scope>
    <source>
        <strain evidence="3">NBRC 14913</strain>
    </source>
</reference>
<gene>
    <name evidence="3" type="ORF">Aco04nite_35470</name>
</gene>
<accession>A0A919VY95</accession>
<organism evidence="3 4">
    <name type="scientific">Winogradskya consettensis</name>
    <dbReference type="NCBI Taxonomy" id="113560"/>
    <lineage>
        <taxon>Bacteria</taxon>
        <taxon>Bacillati</taxon>
        <taxon>Actinomycetota</taxon>
        <taxon>Actinomycetes</taxon>
        <taxon>Micromonosporales</taxon>
        <taxon>Micromonosporaceae</taxon>
        <taxon>Winogradskya</taxon>
    </lineage>
</organism>